<dbReference type="Proteomes" id="UP001152622">
    <property type="component" value="Chromosome 21"/>
</dbReference>
<organism evidence="2 3">
    <name type="scientific">Synaphobranchus kaupii</name>
    <name type="common">Kaup's arrowtooth eel</name>
    <dbReference type="NCBI Taxonomy" id="118154"/>
    <lineage>
        <taxon>Eukaryota</taxon>
        <taxon>Metazoa</taxon>
        <taxon>Chordata</taxon>
        <taxon>Craniata</taxon>
        <taxon>Vertebrata</taxon>
        <taxon>Euteleostomi</taxon>
        <taxon>Actinopterygii</taxon>
        <taxon>Neopterygii</taxon>
        <taxon>Teleostei</taxon>
        <taxon>Anguilliformes</taxon>
        <taxon>Synaphobranchidae</taxon>
        <taxon>Synaphobranchus</taxon>
    </lineage>
</organism>
<feature type="compositionally biased region" description="Basic and acidic residues" evidence="1">
    <location>
        <begin position="115"/>
        <end position="147"/>
    </location>
</feature>
<reference evidence="2" key="1">
    <citation type="journal article" date="2023" name="Science">
        <title>Genome structures resolve the early diversification of teleost fishes.</title>
        <authorList>
            <person name="Parey E."/>
            <person name="Louis A."/>
            <person name="Montfort J."/>
            <person name="Bouchez O."/>
            <person name="Roques C."/>
            <person name="Iampietro C."/>
            <person name="Lluch J."/>
            <person name="Castinel A."/>
            <person name="Donnadieu C."/>
            <person name="Desvignes T."/>
            <person name="Floi Bucao C."/>
            <person name="Jouanno E."/>
            <person name="Wen M."/>
            <person name="Mejri S."/>
            <person name="Dirks R."/>
            <person name="Jansen H."/>
            <person name="Henkel C."/>
            <person name="Chen W.J."/>
            <person name="Zahm M."/>
            <person name="Cabau C."/>
            <person name="Klopp C."/>
            <person name="Thompson A.W."/>
            <person name="Robinson-Rechavi M."/>
            <person name="Braasch I."/>
            <person name="Lecointre G."/>
            <person name="Bobe J."/>
            <person name="Postlethwait J.H."/>
            <person name="Berthelot C."/>
            <person name="Roest Crollius H."/>
            <person name="Guiguen Y."/>
        </authorList>
    </citation>
    <scope>NUCLEOTIDE SEQUENCE</scope>
    <source>
        <strain evidence="2">WJC10195</strain>
    </source>
</reference>
<proteinExistence type="predicted"/>
<name>A0A9Q1IAB1_SYNKA</name>
<protein>
    <submittedName>
        <fullName evidence="2">Uncharacterized protein</fullName>
    </submittedName>
</protein>
<sequence length="154" mass="16779">MYTGSFSSQSGWNHSAGIVFACGEETKMGQENLCPSFLTGSHFLLCPRPKQAAAEPGQNLNAKCRAGAVEERDCREEAGEESRGRRKGEGSGHCNKGAAEKQPTPSLCSPGFGRDTQRGTRSGERERERQRLRGDGEKGNSDYRDLWKTAPSIV</sequence>
<dbReference type="EMBL" id="JAINUF010000021">
    <property type="protein sequence ID" value="KAJ8334393.1"/>
    <property type="molecule type" value="Genomic_DNA"/>
</dbReference>
<keyword evidence="3" id="KW-1185">Reference proteome</keyword>
<feature type="compositionally biased region" description="Basic and acidic residues" evidence="1">
    <location>
        <begin position="71"/>
        <end position="90"/>
    </location>
</feature>
<evidence type="ECO:0000313" key="2">
    <source>
        <dbReference type="EMBL" id="KAJ8334393.1"/>
    </source>
</evidence>
<evidence type="ECO:0000256" key="1">
    <source>
        <dbReference type="SAM" id="MobiDB-lite"/>
    </source>
</evidence>
<accession>A0A9Q1IAB1</accession>
<evidence type="ECO:0000313" key="3">
    <source>
        <dbReference type="Proteomes" id="UP001152622"/>
    </source>
</evidence>
<gene>
    <name evidence="2" type="ORF">SKAU_G00400320</name>
</gene>
<feature type="region of interest" description="Disordered" evidence="1">
    <location>
        <begin position="71"/>
        <end position="154"/>
    </location>
</feature>
<dbReference type="AlphaFoldDB" id="A0A9Q1IAB1"/>
<comment type="caution">
    <text evidence="2">The sequence shown here is derived from an EMBL/GenBank/DDBJ whole genome shotgun (WGS) entry which is preliminary data.</text>
</comment>